<sequence>MIAVGASPTVAGRTPGVVGASVSGRAGGVSMVGPDAWVGGSSAGPRRAAPARCSGWSAGGVVTVRGAGGSAGGVVTARGAGGSAGGVVTARGAGGSAGGAATGRGVAWSAGGAAAARWVGWPVVPNQSDAAGWPDS</sequence>
<name>A0A1C6RGF8_9ACTN</name>
<protein>
    <submittedName>
        <fullName evidence="1">Uncharacterized protein</fullName>
    </submittedName>
</protein>
<evidence type="ECO:0000313" key="2">
    <source>
        <dbReference type="Proteomes" id="UP000199413"/>
    </source>
</evidence>
<dbReference type="Proteomes" id="UP000199413">
    <property type="component" value="Unassembled WGS sequence"/>
</dbReference>
<evidence type="ECO:0000313" key="1">
    <source>
        <dbReference type="EMBL" id="SCL16235.1"/>
    </source>
</evidence>
<proteinExistence type="predicted"/>
<dbReference type="AlphaFoldDB" id="A0A1C6RGF8"/>
<reference evidence="2" key="1">
    <citation type="submission" date="2016-06" db="EMBL/GenBank/DDBJ databases">
        <authorList>
            <person name="Varghese N."/>
            <person name="Submissions Spin"/>
        </authorList>
    </citation>
    <scope>NUCLEOTIDE SEQUENCE [LARGE SCALE GENOMIC DNA]</scope>
    <source>
        <strain evidence="2">DSM 45431</strain>
    </source>
</reference>
<dbReference type="STRING" id="568872.GA0070624_0962"/>
<gene>
    <name evidence="1" type="ORF">GA0070624_0962</name>
</gene>
<accession>A0A1C6RGF8</accession>
<keyword evidence="2" id="KW-1185">Reference proteome</keyword>
<organism evidence="1 2">
    <name type="scientific">Micromonospora rhizosphaerae</name>
    <dbReference type="NCBI Taxonomy" id="568872"/>
    <lineage>
        <taxon>Bacteria</taxon>
        <taxon>Bacillati</taxon>
        <taxon>Actinomycetota</taxon>
        <taxon>Actinomycetes</taxon>
        <taxon>Micromonosporales</taxon>
        <taxon>Micromonosporaceae</taxon>
        <taxon>Micromonospora</taxon>
    </lineage>
</organism>
<dbReference type="EMBL" id="FMHV01000002">
    <property type="protein sequence ID" value="SCL16235.1"/>
    <property type="molecule type" value="Genomic_DNA"/>
</dbReference>